<protein>
    <recommendedName>
        <fullName evidence="2">SAM domain-containing protein</fullName>
    </recommendedName>
</protein>
<dbReference type="Proteomes" id="UP000007797">
    <property type="component" value="Unassembled WGS sequence"/>
</dbReference>
<dbReference type="Gene3D" id="1.10.150.50">
    <property type="entry name" value="Transcription Factor, Ets-1"/>
    <property type="match status" value="2"/>
</dbReference>
<organism evidence="3 4">
    <name type="scientific">Cavenderia fasciculata</name>
    <name type="common">Slime mold</name>
    <name type="synonym">Dictyostelium fasciculatum</name>
    <dbReference type="NCBI Taxonomy" id="261658"/>
    <lineage>
        <taxon>Eukaryota</taxon>
        <taxon>Amoebozoa</taxon>
        <taxon>Evosea</taxon>
        <taxon>Eumycetozoa</taxon>
        <taxon>Dictyostelia</taxon>
        <taxon>Acytosteliales</taxon>
        <taxon>Cavenderiaceae</taxon>
        <taxon>Cavenderia</taxon>
    </lineage>
</organism>
<reference evidence="4" key="1">
    <citation type="journal article" date="2011" name="Genome Res.">
        <title>Phylogeny-wide analysis of social amoeba genomes highlights ancient origins for complex intercellular communication.</title>
        <authorList>
            <person name="Heidel A.J."/>
            <person name="Lawal H.M."/>
            <person name="Felder M."/>
            <person name="Schilde C."/>
            <person name="Helps N.R."/>
            <person name="Tunggal B."/>
            <person name="Rivero F."/>
            <person name="John U."/>
            <person name="Schleicher M."/>
            <person name="Eichinger L."/>
            <person name="Platzer M."/>
            <person name="Noegel A.A."/>
            <person name="Schaap P."/>
            <person name="Gloeckner G."/>
        </authorList>
    </citation>
    <scope>NUCLEOTIDE SEQUENCE [LARGE SCALE GENOMIC DNA]</scope>
    <source>
        <strain evidence="4">SH3</strain>
    </source>
</reference>
<feature type="domain" description="SAM" evidence="2">
    <location>
        <begin position="19"/>
        <end position="84"/>
    </location>
</feature>
<dbReference type="InterPro" id="IPR001660">
    <property type="entry name" value="SAM"/>
</dbReference>
<dbReference type="KEGG" id="dfa:DFA_12185"/>
<dbReference type="EMBL" id="GL883029">
    <property type="protein sequence ID" value="EGG14413.1"/>
    <property type="molecule type" value="Genomic_DNA"/>
</dbReference>
<name>F4QCI5_CACFS</name>
<dbReference type="OrthoDB" id="23255at2759"/>
<dbReference type="RefSeq" id="XP_004353822.1">
    <property type="nucleotide sequence ID" value="XM_004353770.1"/>
</dbReference>
<evidence type="ECO:0000313" key="3">
    <source>
        <dbReference type="EMBL" id="EGG14413.1"/>
    </source>
</evidence>
<accession>F4QCI5</accession>
<gene>
    <name evidence="3" type="ORF">DFA_12185</name>
</gene>
<dbReference type="InterPro" id="IPR013761">
    <property type="entry name" value="SAM/pointed_sf"/>
</dbReference>
<dbReference type="Gene3D" id="3.40.50.300">
    <property type="entry name" value="P-loop containing nucleotide triphosphate hydrolases"/>
    <property type="match status" value="1"/>
</dbReference>
<dbReference type="PROSITE" id="PS50105">
    <property type="entry name" value="SAM_DOMAIN"/>
    <property type="match status" value="1"/>
</dbReference>
<dbReference type="InterPro" id="IPR027417">
    <property type="entry name" value="P-loop_NTPase"/>
</dbReference>
<proteinExistence type="predicted"/>
<feature type="region of interest" description="Disordered" evidence="1">
    <location>
        <begin position="88"/>
        <end position="110"/>
    </location>
</feature>
<dbReference type="AlphaFoldDB" id="F4QCI5"/>
<dbReference type="GeneID" id="14865646"/>
<evidence type="ECO:0000313" key="4">
    <source>
        <dbReference type="Proteomes" id="UP000007797"/>
    </source>
</evidence>
<keyword evidence="4" id="KW-1185">Reference proteome</keyword>
<evidence type="ECO:0000259" key="2">
    <source>
        <dbReference type="PROSITE" id="PS50105"/>
    </source>
</evidence>
<sequence>MYNAKTITEIASQSDFKRWSAKQVKEWATKEVQVREEYAQMLLDNDVDGESIAVFTEADFSKCGIVVAPAKKLYLAVQQLLIKQQQQQQQSLSHQHSSSRDNPNPIQDKSKTWEQWNIEEVYGWAKNQSDGEDYAQALKDQSIKGQFLKNLTFARLTQSDGPYKFKDGSAYSLLESIEKLTKSTPADAPQVILFCFVCSHITGPSLASLLLVNPSPTVPNIINQSPLISLAIFTKIPPPFVLYYQDQEIVETVKKRRVIGYFNSSGGAYSIPEDSFSKSIHKGRFSFNEKQVKIVDRGISKKLQDFISSSARDCKRGVYIQGPQGFGKSHSIYQAVYLLRLKPKNIVIYIPDCQGWAESNNAYSFLISSMVHAASFAQDSTLSNFLCSQTIPQSLASLKELITQATKLWLDAEHQVYWVFDQHNGLTDSQRKESPYCIIESYLAGAMETYGQMVVVSSASANNNYYFTVAHKESWPVFQFCDGFTKEECLAYLGIHNVIVSEDDLETVNLYTNFIPSVVAMALKIPIEPPHFINQQLMFVKDKHVYGITKVAESILEERYMGSVVNSLEFTEDLRGRVVEKYIIDSIIEAKAFKISCSKMFYNIDYKKEENVTKLLSTGMDWQGLEAQKLKTDKLKAYRWGSPYNEIIVPSASNFPHVDFFLWTDLSSLMLPPGTKTNFLWIADRRLNVNKESFNNQFIVYLDEITNNNNNLKLLDFFVSKSE</sequence>
<evidence type="ECO:0000256" key="1">
    <source>
        <dbReference type="SAM" id="MobiDB-lite"/>
    </source>
</evidence>
<dbReference type="SUPFAM" id="SSF47769">
    <property type="entry name" value="SAM/Pointed domain"/>
    <property type="match status" value="2"/>
</dbReference>